<dbReference type="EMBL" id="CAJVCH010554678">
    <property type="protein sequence ID" value="CAG7830194.1"/>
    <property type="molecule type" value="Genomic_DNA"/>
</dbReference>
<keyword evidence="2" id="KW-1003">Cell membrane</keyword>
<accession>A0A8J2LDM1</accession>
<protein>
    <submittedName>
        <fullName evidence="10">Uncharacterized protein</fullName>
    </submittedName>
</protein>
<evidence type="ECO:0000313" key="10">
    <source>
        <dbReference type="EMBL" id="CAG7830194.1"/>
    </source>
</evidence>
<evidence type="ECO:0000256" key="7">
    <source>
        <dbReference type="ARBA" id="ARBA00023180"/>
    </source>
</evidence>
<sequence length="606" mass="69136">NLKGNVPASQFLVMFLLMLLLTSKIATTEPFPQSDQKQELQLWQTVSKVLLTDTSPKANFQKDQETSQCTLKICGSFENLIEPTVFTTFQSPQLIIPAVSLVPPKVSNINKRDAFGAYKIGLVPMGLGTPVTAYYDDVATSELTTSHVENYLEKLDFVDDVFRHRHLTIHSFPFKIHITRDKDGRPIGGLGYNFVRSMADKYNFTFDYRHENHTNHRQNADGSWNGFLAFAADCRTDMIVWFGDTYQRDPYLDFTPAVFNHPVVFFATLPKTKLNWYGIAYVFSSGTWLCVVISLLIVIPLFYARLRYFTSYETECCASTETPLFYSVVLPLCALLQQDCGSIPKNVRALMGLFLFYSIVIGTCFNSNLISFLTYPDSEPVPDSPQELSEMTDFTIKCMHYPGAAEDLFFTSTKIPLFLKIKARMENVNTKLMARTLMETVVGTKIAVINYLGIAMVEVVQNITLHPNFYPFKRARVPLFDNLVSIALRKYSKYTKIASKNVGMLQNTGHFEKWFDQTLDVVKKDGIRWLKKVRKEGPKHGLGYEVVKLTEEAMSSETKPFTLVHFGLAFYCLIWGLVLSSVWFMYEARDQIGCHKISIKKFLYII</sequence>
<evidence type="ECO:0000256" key="5">
    <source>
        <dbReference type="ARBA" id="ARBA00023136"/>
    </source>
</evidence>
<dbReference type="OrthoDB" id="6117597at2759"/>
<dbReference type="InterPro" id="IPR052192">
    <property type="entry name" value="Insect_Ionotropic_Sensory_Rcpt"/>
</dbReference>
<feature type="transmembrane region" description="Helical" evidence="8">
    <location>
        <begin position="354"/>
        <end position="375"/>
    </location>
</feature>
<keyword evidence="4 8" id="KW-1133">Transmembrane helix</keyword>
<evidence type="ECO:0000256" key="2">
    <source>
        <dbReference type="ARBA" id="ARBA00022475"/>
    </source>
</evidence>
<feature type="signal peptide" evidence="9">
    <location>
        <begin position="1"/>
        <end position="28"/>
    </location>
</feature>
<keyword evidence="11" id="KW-1185">Reference proteome</keyword>
<feature type="transmembrane region" description="Helical" evidence="8">
    <location>
        <begin position="276"/>
        <end position="303"/>
    </location>
</feature>
<evidence type="ECO:0000256" key="9">
    <source>
        <dbReference type="SAM" id="SignalP"/>
    </source>
</evidence>
<evidence type="ECO:0000256" key="1">
    <source>
        <dbReference type="ARBA" id="ARBA00004651"/>
    </source>
</evidence>
<feature type="chain" id="PRO_5035150200" evidence="9">
    <location>
        <begin position="29"/>
        <end position="606"/>
    </location>
</feature>
<comment type="caution">
    <text evidence="10">The sequence shown here is derived from an EMBL/GenBank/DDBJ whole genome shotgun (WGS) entry which is preliminary data.</text>
</comment>
<reference evidence="10" key="1">
    <citation type="submission" date="2021-06" db="EMBL/GenBank/DDBJ databases">
        <authorList>
            <person name="Hodson N. C."/>
            <person name="Mongue J. A."/>
            <person name="Jaron S. K."/>
        </authorList>
    </citation>
    <scope>NUCLEOTIDE SEQUENCE</scope>
</reference>
<dbReference type="PANTHER" id="PTHR42643:SF24">
    <property type="entry name" value="IONOTROPIC RECEPTOR 60A"/>
    <property type="match status" value="1"/>
</dbReference>
<keyword evidence="9" id="KW-0732">Signal</keyword>
<keyword evidence="5 8" id="KW-0472">Membrane</keyword>
<evidence type="ECO:0000256" key="3">
    <source>
        <dbReference type="ARBA" id="ARBA00022692"/>
    </source>
</evidence>
<name>A0A8J2LDM1_9HEXA</name>
<gene>
    <name evidence="10" type="ORF">AFUS01_LOCUS40016</name>
</gene>
<evidence type="ECO:0000256" key="6">
    <source>
        <dbReference type="ARBA" id="ARBA00023170"/>
    </source>
</evidence>
<feature type="transmembrane region" description="Helical" evidence="8">
    <location>
        <begin position="563"/>
        <end position="586"/>
    </location>
</feature>
<feature type="non-terminal residue" evidence="10">
    <location>
        <position position="1"/>
    </location>
</feature>
<keyword evidence="6" id="KW-0675">Receptor</keyword>
<dbReference type="Proteomes" id="UP000708208">
    <property type="component" value="Unassembled WGS sequence"/>
</dbReference>
<evidence type="ECO:0000256" key="4">
    <source>
        <dbReference type="ARBA" id="ARBA00022989"/>
    </source>
</evidence>
<evidence type="ECO:0000256" key="8">
    <source>
        <dbReference type="SAM" id="Phobius"/>
    </source>
</evidence>
<keyword evidence="7" id="KW-0325">Glycoprotein</keyword>
<evidence type="ECO:0000313" key="11">
    <source>
        <dbReference type="Proteomes" id="UP000708208"/>
    </source>
</evidence>
<dbReference type="PANTHER" id="PTHR42643">
    <property type="entry name" value="IONOTROPIC RECEPTOR 20A-RELATED"/>
    <property type="match status" value="1"/>
</dbReference>
<proteinExistence type="predicted"/>
<dbReference type="GO" id="GO:0005886">
    <property type="term" value="C:plasma membrane"/>
    <property type="evidence" value="ECO:0007669"/>
    <property type="project" value="UniProtKB-SubCell"/>
</dbReference>
<dbReference type="AlphaFoldDB" id="A0A8J2LDM1"/>
<keyword evidence="3 8" id="KW-0812">Transmembrane</keyword>
<organism evidence="10 11">
    <name type="scientific">Allacma fusca</name>
    <dbReference type="NCBI Taxonomy" id="39272"/>
    <lineage>
        <taxon>Eukaryota</taxon>
        <taxon>Metazoa</taxon>
        <taxon>Ecdysozoa</taxon>
        <taxon>Arthropoda</taxon>
        <taxon>Hexapoda</taxon>
        <taxon>Collembola</taxon>
        <taxon>Symphypleona</taxon>
        <taxon>Sminthuridae</taxon>
        <taxon>Allacma</taxon>
    </lineage>
</organism>
<comment type="subcellular location">
    <subcellularLocation>
        <location evidence="1">Cell membrane</location>
        <topology evidence="1">Multi-pass membrane protein</topology>
    </subcellularLocation>
</comment>